<dbReference type="InterPro" id="IPR006157">
    <property type="entry name" value="FolB_dom"/>
</dbReference>
<keyword evidence="10" id="KW-1185">Reference proteome</keyword>
<protein>
    <recommendedName>
        <fullName evidence="4">dihydroneopterin aldolase</fullName>
        <ecNumber evidence="4">4.1.2.25</ecNumber>
    </recommendedName>
    <alternativeName>
        <fullName evidence="7">7,8-dihydroneopterin aldolase</fullName>
    </alternativeName>
</protein>
<evidence type="ECO:0000256" key="6">
    <source>
        <dbReference type="ARBA" id="ARBA00023239"/>
    </source>
</evidence>
<evidence type="ECO:0000313" key="9">
    <source>
        <dbReference type="EMBL" id="MBB3066027.1"/>
    </source>
</evidence>
<dbReference type="InterPro" id="IPR006156">
    <property type="entry name" value="Dihydroneopterin_aldolase"/>
</dbReference>
<proteinExistence type="inferred from homology"/>
<reference evidence="9 10" key="1">
    <citation type="submission" date="2020-08" db="EMBL/GenBank/DDBJ databases">
        <title>Genomic Encyclopedia of Type Strains, Phase III (KMG-III): the genomes of soil and plant-associated and newly described type strains.</title>
        <authorList>
            <person name="Whitman W."/>
        </authorList>
    </citation>
    <scope>NUCLEOTIDE SEQUENCE [LARGE SCALE GENOMIC DNA]</scope>
    <source>
        <strain evidence="9 10">CECT 8803</strain>
    </source>
</reference>
<dbReference type="GO" id="GO:0046656">
    <property type="term" value="P:folic acid biosynthetic process"/>
    <property type="evidence" value="ECO:0007669"/>
    <property type="project" value="UniProtKB-KW"/>
</dbReference>
<keyword evidence="5" id="KW-0289">Folate biosynthesis</keyword>
<dbReference type="SMART" id="SM00905">
    <property type="entry name" value="FolB"/>
    <property type="match status" value="1"/>
</dbReference>
<dbReference type="PANTHER" id="PTHR42844:SF1">
    <property type="entry name" value="DIHYDRONEOPTERIN ALDOLASE 1-RELATED"/>
    <property type="match status" value="1"/>
</dbReference>
<dbReference type="InterPro" id="IPR043133">
    <property type="entry name" value="GTP-CH-I_C/QueF"/>
</dbReference>
<gene>
    <name evidence="9" type="ORF">FHR98_002330</name>
</gene>
<dbReference type="Pfam" id="PF02152">
    <property type="entry name" value="FolB"/>
    <property type="match status" value="1"/>
</dbReference>
<dbReference type="GO" id="GO:0005737">
    <property type="term" value="C:cytoplasm"/>
    <property type="evidence" value="ECO:0007669"/>
    <property type="project" value="TreeGrafter"/>
</dbReference>
<dbReference type="EMBL" id="JACHXA010000006">
    <property type="protein sequence ID" value="MBB3066027.1"/>
    <property type="molecule type" value="Genomic_DNA"/>
</dbReference>
<dbReference type="NCBIfam" id="TIGR00526">
    <property type="entry name" value="folB_dom"/>
    <property type="match status" value="1"/>
</dbReference>
<dbReference type="AlphaFoldDB" id="A0A839ST41"/>
<sequence length="133" mass="15135">MTLDIPDPKALGCVVSGQKIRVHNMVVESHIGYPDWEREERQRLRLDLEMTTRVIRPLDDTIHHVVDYGPILDRIREICANSRARLLEVLADRIAATCLEAEFVESVTVSIGKLELCNDAESVGIEVTWQRNT</sequence>
<name>A0A839ST41_9PROT</name>
<feature type="domain" description="Dihydroneopterin aldolase/epimerase" evidence="8">
    <location>
        <begin position="20"/>
        <end position="129"/>
    </location>
</feature>
<dbReference type="Gene3D" id="3.30.1130.10">
    <property type="match status" value="1"/>
</dbReference>
<evidence type="ECO:0000313" key="10">
    <source>
        <dbReference type="Proteomes" id="UP000581135"/>
    </source>
</evidence>
<comment type="pathway">
    <text evidence="2">Cofactor biosynthesis; tetrahydrofolate biosynthesis; 2-amino-4-hydroxy-6-hydroxymethyl-7,8-dihydropteridine diphosphate from 7,8-dihydroneopterin triphosphate: step 3/4.</text>
</comment>
<dbReference type="RefSeq" id="WP_183416846.1">
    <property type="nucleotide sequence ID" value="NZ_JACHXA010000006.1"/>
</dbReference>
<evidence type="ECO:0000256" key="7">
    <source>
        <dbReference type="ARBA" id="ARBA00032903"/>
    </source>
</evidence>
<dbReference type="EC" id="4.1.2.25" evidence="4"/>
<evidence type="ECO:0000259" key="8">
    <source>
        <dbReference type="SMART" id="SM00905"/>
    </source>
</evidence>
<evidence type="ECO:0000256" key="3">
    <source>
        <dbReference type="ARBA" id="ARBA00005708"/>
    </source>
</evidence>
<evidence type="ECO:0000256" key="2">
    <source>
        <dbReference type="ARBA" id="ARBA00005013"/>
    </source>
</evidence>
<evidence type="ECO:0000256" key="5">
    <source>
        <dbReference type="ARBA" id="ARBA00022909"/>
    </source>
</evidence>
<comment type="similarity">
    <text evidence="3">Belongs to the DHNA family.</text>
</comment>
<dbReference type="SUPFAM" id="SSF55620">
    <property type="entry name" value="Tetrahydrobiopterin biosynthesis enzymes-like"/>
    <property type="match status" value="1"/>
</dbReference>
<accession>A0A839ST41</accession>
<dbReference type="PANTHER" id="PTHR42844">
    <property type="entry name" value="DIHYDRONEOPTERIN ALDOLASE 1-RELATED"/>
    <property type="match status" value="1"/>
</dbReference>
<comment type="catalytic activity">
    <reaction evidence="1">
        <text>7,8-dihydroneopterin = 6-hydroxymethyl-7,8-dihydropterin + glycolaldehyde</text>
        <dbReference type="Rhea" id="RHEA:10540"/>
        <dbReference type="ChEBI" id="CHEBI:17001"/>
        <dbReference type="ChEBI" id="CHEBI:17071"/>
        <dbReference type="ChEBI" id="CHEBI:44841"/>
        <dbReference type="EC" id="4.1.2.25"/>
    </reaction>
</comment>
<evidence type="ECO:0000256" key="1">
    <source>
        <dbReference type="ARBA" id="ARBA00001353"/>
    </source>
</evidence>
<evidence type="ECO:0000256" key="4">
    <source>
        <dbReference type="ARBA" id="ARBA00013043"/>
    </source>
</evidence>
<keyword evidence="6 9" id="KW-0456">Lyase</keyword>
<comment type="caution">
    <text evidence="9">The sequence shown here is derived from an EMBL/GenBank/DDBJ whole genome shotgun (WGS) entry which is preliminary data.</text>
</comment>
<organism evidence="9 10">
    <name type="scientific">Limibacillus halophilus</name>
    <dbReference type="NCBI Taxonomy" id="1579333"/>
    <lineage>
        <taxon>Bacteria</taxon>
        <taxon>Pseudomonadati</taxon>
        <taxon>Pseudomonadota</taxon>
        <taxon>Alphaproteobacteria</taxon>
        <taxon>Rhodospirillales</taxon>
        <taxon>Rhodovibrionaceae</taxon>
        <taxon>Limibacillus</taxon>
    </lineage>
</organism>
<dbReference type="Proteomes" id="UP000581135">
    <property type="component" value="Unassembled WGS sequence"/>
</dbReference>
<dbReference type="GO" id="GO:0004150">
    <property type="term" value="F:dihydroneopterin aldolase activity"/>
    <property type="evidence" value="ECO:0007669"/>
    <property type="project" value="UniProtKB-EC"/>
</dbReference>